<evidence type="ECO:0000313" key="2">
    <source>
        <dbReference type="Proteomes" id="UP001320706"/>
    </source>
</evidence>
<evidence type="ECO:0000313" key="1">
    <source>
        <dbReference type="EMBL" id="KAK8196001.1"/>
    </source>
</evidence>
<dbReference type="EMBL" id="JAMKPW020000042">
    <property type="protein sequence ID" value="KAK8196001.1"/>
    <property type="molecule type" value="Genomic_DNA"/>
</dbReference>
<proteinExistence type="predicted"/>
<dbReference type="Proteomes" id="UP001320706">
    <property type="component" value="Unassembled WGS sequence"/>
</dbReference>
<reference evidence="1" key="1">
    <citation type="submission" date="2024-02" db="EMBL/GenBank/DDBJ databases">
        <title>Metagenome Assembled Genome of Zalaria obscura JY119.</title>
        <authorList>
            <person name="Vighnesh L."/>
            <person name="Jagadeeshwari U."/>
            <person name="Venkata Ramana C."/>
            <person name="Sasikala C."/>
        </authorList>
    </citation>
    <scope>NUCLEOTIDE SEQUENCE</scope>
    <source>
        <strain evidence="1">JY119</strain>
    </source>
</reference>
<organism evidence="1 2">
    <name type="scientific">Zalaria obscura</name>
    <dbReference type="NCBI Taxonomy" id="2024903"/>
    <lineage>
        <taxon>Eukaryota</taxon>
        <taxon>Fungi</taxon>
        <taxon>Dikarya</taxon>
        <taxon>Ascomycota</taxon>
        <taxon>Pezizomycotina</taxon>
        <taxon>Dothideomycetes</taxon>
        <taxon>Dothideomycetidae</taxon>
        <taxon>Dothideales</taxon>
        <taxon>Zalariaceae</taxon>
        <taxon>Zalaria</taxon>
    </lineage>
</organism>
<comment type="caution">
    <text evidence="1">The sequence shown here is derived from an EMBL/GenBank/DDBJ whole genome shotgun (WGS) entry which is preliminary data.</text>
</comment>
<gene>
    <name evidence="1" type="ORF">M8818_007152</name>
</gene>
<sequence length="90" mass="10076">MLATEGRAGYGAFLTYGCFCFSMFFFVWFLIPETKGLSLERMDELFGVTELVKEIEADREAHGGIEPTEIKESGDGKTAHVEHVTPVDLR</sequence>
<name>A0ACC3S5Z2_9PEZI</name>
<accession>A0ACC3S5Z2</accession>
<protein>
    <submittedName>
        <fullName evidence="1">Uncharacterized protein</fullName>
    </submittedName>
</protein>
<keyword evidence="2" id="KW-1185">Reference proteome</keyword>